<organism evidence="2 3">
    <name type="scientific">Streptomyces montanisoli</name>
    <dbReference type="NCBI Taxonomy" id="2798581"/>
    <lineage>
        <taxon>Bacteria</taxon>
        <taxon>Bacillati</taxon>
        <taxon>Actinomycetota</taxon>
        <taxon>Actinomycetes</taxon>
        <taxon>Kitasatosporales</taxon>
        <taxon>Streptomycetaceae</taxon>
        <taxon>Streptomyces</taxon>
    </lineage>
</organism>
<accession>A0A940RT79</accession>
<dbReference type="Proteomes" id="UP000670475">
    <property type="component" value="Unassembled WGS sequence"/>
</dbReference>
<protein>
    <recommendedName>
        <fullName evidence="4">Secreted protein</fullName>
    </recommendedName>
</protein>
<proteinExistence type="predicted"/>
<dbReference type="EMBL" id="JAGIQL010000007">
    <property type="protein sequence ID" value="MBP0456562.1"/>
    <property type="molecule type" value="Genomic_DNA"/>
</dbReference>
<gene>
    <name evidence="2" type="ORF">JFN87_03475</name>
</gene>
<evidence type="ECO:0000256" key="1">
    <source>
        <dbReference type="SAM" id="SignalP"/>
    </source>
</evidence>
<feature type="chain" id="PRO_5037829050" description="Secreted protein" evidence="1">
    <location>
        <begin position="28"/>
        <end position="82"/>
    </location>
</feature>
<evidence type="ECO:0008006" key="4">
    <source>
        <dbReference type="Google" id="ProtNLM"/>
    </source>
</evidence>
<feature type="signal peptide" evidence="1">
    <location>
        <begin position="1"/>
        <end position="27"/>
    </location>
</feature>
<dbReference type="RefSeq" id="WP_209338345.1">
    <property type="nucleotide sequence ID" value="NZ_JAGIQL010000007.1"/>
</dbReference>
<keyword evidence="3" id="KW-1185">Reference proteome</keyword>
<evidence type="ECO:0000313" key="2">
    <source>
        <dbReference type="EMBL" id="MBP0456562.1"/>
    </source>
</evidence>
<comment type="caution">
    <text evidence="2">The sequence shown here is derived from an EMBL/GenBank/DDBJ whole genome shotgun (WGS) entry which is preliminary data.</text>
</comment>
<sequence length="82" mass="8575">MRKLTRAAVAGALAAPLLMAAAGVASADESSYCHQKTSANEHGAWSDSTCNSARTNDRNDYGRGGYDRYRGGLLGGLVDVLI</sequence>
<evidence type="ECO:0000313" key="3">
    <source>
        <dbReference type="Proteomes" id="UP000670475"/>
    </source>
</evidence>
<dbReference type="AlphaFoldDB" id="A0A940RT79"/>
<keyword evidence="1" id="KW-0732">Signal</keyword>
<name>A0A940RT79_9ACTN</name>
<reference evidence="2" key="1">
    <citation type="submission" date="2021-03" db="EMBL/GenBank/DDBJ databases">
        <title>Whole genome sequence of Streptomyces bomunensis MMS17-BM035.</title>
        <authorList>
            <person name="Lee J.H."/>
        </authorList>
    </citation>
    <scope>NUCLEOTIDE SEQUENCE</scope>
    <source>
        <strain evidence="2">MMS17-BM035</strain>
    </source>
</reference>